<keyword evidence="1" id="KW-1133">Transmembrane helix</keyword>
<dbReference type="RefSeq" id="WP_090382223.1">
    <property type="nucleotide sequence ID" value="NZ_FNLC01000002.1"/>
</dbReference>
<dbReference type="STRING" id="1095778.SAMN04489842_2520"/>
<evidence type="ECO:0000313" key="2">
    <source>
        <dbReference type="EMBL" id="SDR14793.1"/>
    </source>
</evidence>
<proteinExistence type="predicted"/>
<name>A0A1H1GNX9_NATTX</name>
<keyword evidence="1" id="KW-0812">Transmembrane</keyword>
<reference evidence="3" key="1">
    <citation type="submission" date="2016-10" db="EMBL/GenBank/DDBJ databases">
        <authorList>
            <person name="Varghese N."/>
            <person name="Submissions S."/>
        </authorList>
    </citation>
    <scope>NUCLEOTIDE SEQUENCE [LARGE SCALE GENOMIC DNA]</scope>
    <source>
        <strain evidence="3">DSM 24767</strain>
    </source>
</reference>
<organism evidence="2 3">
    <name type="scientific">Natronobacterium texcoconense</name>
    <dbReference type="NCBI Taxonomy" id="1095778"/>
    <lineage>
        <taxon>Archaea</taxon>
        <taxon>Methanobacteriati</taxon>
        <taxon>Methanobacteriota</taxon>
        <taxon>Stenosarchaea group</taxon>
        <taxon>Halobacteria</taxon>
        <taxon>Halobacteriales</taxon>
        <taxon>Natrialbaceae</taxon>
        <taxon>Natronobacterium</taxon>
    </lineage>
</organism>
<evidence type="ECO:0000256" key="1">
    <source>
        <dbReference type="SAM" id="Phobius"/>
    </source>
</evidence>
<sequence length="111" mass="11471">MGARTDAALAVVALGAFVALVLLVDASLSLVYLALGAVGTLAFELLAARDPELVRYYWERPLVQFVSLAIAVGVAAIGARVAPTAVLSLCIGATVAYLVFLALVGAVRRSR</sequence>
<dbReference type="OrthoDB" id="206423at2157"/>
<feature type="transmembrane region" description="Helical" evidence="1">
    <location>
        <begin position="7"/>
        <end position="24"/>
    </location>
</feature>
<feature type="transmembrane region" description="Helical" evidence="1">
    <location>
        <begin position="61"/>
        <end position="79"/>
    </location>
</feature>
<evidence type="ECO:0000313" key="3">
    <source>
        <dbReference type="Proteomes" id="UP000198848"/>
    </source>
</evidence>
<dbReference type="AlphaFoldDB" id="A0A1H1GNX9"/>
<dbReference type="Proteomes" id="UP000198848">
    <property type="component" value="Unassembled WGS sequence"/>
</dbReference>
<feature type="transmembrane region" description="Helical" evidence="1">
    <location>
        <begin position="30"/>
        <end position="49"/>
    </location>
</feature>
<gene>
    <name evidence="2" type="ORF">SAMN04489842_2520</name>
</gene>
<keyword evidence="3" id="KW-1185">Reference proteome</keyword>
<protein>
    <submittedName>
        <fullName evidence="2">Uncharacterized protein</fullName>
    </submittedName>
</protein>
<accession>A0A1H1GNX9</accession>
<feature type="transmembrane region" description="Helical" evidence="1">
    <location>
        <begin position="85"/>
        <end position="107"/>
    </location>
</feature>
<keyword evidence="1" id="KW-0472">Membrane</keyword>
<dbReference type="EMBL" id="FNLC01000002">
    <property type="protein sequence ID" value="SDR14793.1"/>
    <property type="molecule type" value="Genomic_DNA"/>
</dbReference>